<organism evidence="1 2">
    <name type="scientific">Mesobacillus boroniphilus JCM 21738</name>
    <dbReference type="NCBI Taxonomy" id="1294265"/>
    <lineage>
        <taxon>Bacteria</taxon>
        <taxon>Bacillati</taxon>
        <taxon>Bacillota</taxon>
        <taxon>Bacilli</taxon>
        <taxon>Bacillales</taxon>
        <taxon>Bacillaceae</taxon>
        <taxon>Mesobacillus</taxon>
    </lineage>
</organism>
<name>W4RVU5_9BACI</name>
<sequence length="64" mass="7516">MKSSQKLIQLLTGLEEEREKLSEPGAPLDRFKGKARKVVRTWCHFGQNEEEELEICLNLLRIYL</sequence>
<evidence type="ECO:0000313" key="1">
    <source>
        <dbReference type="EMBL" id="GAE47789.1"/>
    </source>
</evidence>
<keyword evidence="2" id="KW-1185">Reference proteome</keyword>
<gene>
    <name evidence="1" type="ORF">JCM21738_4807</name>
</gene>
<proteinExistence type="predicted"/>
<dbReference type="Proteomes" id="UP000018949">
    <property type="component" value="Unassembled WGS sequence"/>
</dbReference>
<evidence type="ECO:0000313" key="2">
    <source>
        <dbReference type="Proteomes" id="UP000018949"/>
    </source>
</evidence>
<dbReference type="EMBL" id="BAUW01000098">
    <property type="protein sequence ID" value="GAE47789.1"/>
    <property type="molecule type" value="Genomic_DNA"/>
</dbReference>
<protein>
    <submittedName>
        <fullName evidence="1">Uncharacterized protein</fullName>
    </submittedName>
</protein>
<accession>W4RVU5</accession>
<reference evidence="1 2" key="1">
    <citation type="submission" date="2013-12" db="EMBL/GenBank/DDBJ databases">
        <title>NBRP : Genome information of microbial organism related human and environment.</title>
        <authorList>
            <person name="Hattori M."/>
            <person name="Oshima K."/>
            <person name="Inaba H."/>
            <person name="Suda W."/>
            <person name="Sakamoto M."/>
            <person name="Iino T."/>
            <person name="Kitahara M."/>
            <person name="Oshida Y."/>
            <person name="Iida T."/>
            <person name="Kudo T."/>
            <person name="Itoh T."/>
            <person name="Ahmed I."/>
            <person name="Ohkuma M."/>
        </authorList>
    </citation>
    <scope>NUCLEOTIDE SEQUENCE [LARGE SCALE GENOMIC DNA]</scope>
    <source>
        <strain evidence="1 2">JCM 21738</strain>
    </source>
</reference>
<comment type="caution">
    <text evidence="1">The sequence shown here is derived from an EMBL/GenBank/DDBJ whole genome shotgun (WGS) entry which is preliminary data.</text>
</comment>
<dbReference type="AlphaFoldDB" id="W4RVU5"/>